<dbReference type="Proteomes" id="UP000622687">
    <property type="component" value="Unassembled WGS sequence"/>
</dbReference>
<name>A0A934I207_9CLOT</name>
<dbReference type="EMBL" id="JAEEGB010000029">
    <property type="protein sequence ID" value="MBI6874652.1"/>
    <property type="molecule type" value="Genomic_DNA"/>
</dbReference>
<dbReference type="Gene3D" id="3.40.1440.10">
    <property type="entry name" value="GIY-YIG endonuclease"/>
    <property type="match status" value="1"/>
</dbReference>
<dbReference type="AlphaFoldDB" id="A0A934I207"/>
<evidence type="ECO:0000259" key="1">
    <source>
        <dbReference type="SMART" id="SM00465"/>
    </source>
</evidence>
<reference evidence="2" key="1">
    <citation type="submission" date="2020-12" db="EMBL/GenBank/DDBJ databases">
        <title>Clostridium thailandense sp. nov., a novel acetogenic bacterium isolated from peat land soil in Thailand.</title>
        <authorList>
            <person name="Chaikitkaew S."/>
            <person name="Birkeland N.K."/>
        </authorList>
    </citation>
    <scope>NUCLEOTIDE SEQUENCE</scope>
    <source>
        <strain evidence="2">DSM 17425</strain>
    </source>
</reference>
<keyword evidence="3" id="KW-1185">Reference proteome</keyword>
<sequence>MYWVYKIFDKNMVLLYVGKTADFLNRPKAHYNDPWGNEIDEIILAKCKSKTDMDIYETYYINKLKPKYNRAKVMDEPYISLPEFDTWLDYETECKKRILENEAKNESNNCKSNKESLLKPRNCDVILKENEKINLFFPKEYSSNKSVRYYFKEFDYIEISPCVKSCTFIDDLLLYFLQYGKKQSNCSNKLKISSQIEDILQHLNMNLNQESINTLTIAMHSIIGINVDGSNWGLHFFSDYNMAVYSYKNGIIFNGTINFSICHLGLLAKHFTLKDIDFKTIFKKCNIEYSLEGSNIYKRFTG</sequence>
<gene>
    <name evidence="2" type="ORF">I6U51_18445</name>
</gene>
<accession>A0A934I207</accession>
<proteinExistence type="predicted"/>
<protein>
    <submittedName>
        <fullName evidence="2">GIY-YIG nuclease family protein</fullName>
    </submittedName>
</protein>
<feature type="domain" description="GIY-YIG" evidence="1">
    <location>
        <begin position="1"/>
        <end position="74"/>
    </location>
</feature>
<dbReference type="InterPro" id="IPR000305">
    <property type="entry name" value="GIY-YIG_endonuc"/>
</dbReference>
<evidence type="ECO:0000313" key="3">
    <source>
        <dbReference type="Proteomes" id="UP000622687"/>
    </source>
</evidence>
<comment type="caution">
    <text evidence="2">The sequence shown here is derived from an EMBL/GenBank/DDBJ whole genome shotgun (WGS) entry which is preliminary data.</text>
</comment>
<dbReference type="SMART" id="SM00465">
    <property type="entry name" value="GIYc"/>
    <property type="match status" value="1"/>
</dbReference>
<dbReference type="RefSeq" id="WP_211144037.1">
    <property type="nucleotide sequence ID" value="NZ_JAEEGB010000029.1"/>
</dbReference>
<organism evidence="2 3">
    <name type="scientific">Clostridium aciditolerans</name>
    <dbReference type="NCBI Taxonomy" id="339861"/>
    <lineage>
        <taxon>Bacteria</taxon>
        <taxon>Bacillati</taxon>
        <taxon>Bacillota</taxon>
        <taxon>Clostridia</taxon>
        <taxon>Eubacteriales</taxon>
        <taxon>Clostridiaceae</taxon>
        <taxon>Clostridium</taxon>
    </lineage>
</organism>
<dbReference type="InterPro" id="IPR035901">
    <property type="entry name" value="GIY-YIG_endonuc_sf"/>
</dbReference>
<dbReference type="Pfam" id="PF01541">
    <property type="entry name" value="GIY-YIG"/>
    <property type="match status" value="1"/>
</dbReference>
<dbReference type="SUPFAM" id="SSF82771">
    <property type="entry name" value="GIY-YIG endonuclease"/>
    <property type="match status" value="1"/>
</dbReference>
<evidence type="ECO:0000313" key="2">
    <source>
        <dbReference type="EMBL" id="MBI6874652.1"/>
    </source>
</evidence>